<feature type="compositionally biased region" description="Polar residues" evidence="1">
    <location>
        <begin position="197"/>
        <end position="209"/>
    </location>
</feature>
<gene>
    <name evidence="2" type="ORF">PG986_012987</name>
</gene>
<sequence length="696" mass="75242">MAADHVEARSLSALNALAANPPQYPVKPNETRQEPLTLYISRVPGTRDIILSTARPQLKNVSVTDVANSLYYVHYNTPEDEQLAAAAAAEAAATGGEARKSMDSLSSTNMIPRKPVRTTAQDTPQLQALSDAPIREMPEPITPGLSPTTNGNGIQGGERHPHFHEPLSGLTPGGPGGDQQAPLQRHRPGSIQRKPVMSQQSQVPKNGDSQPPHQPVMPQPQVPQTGDDQPPPPPPHMSLPPRPDEIDSLPLEYQDWRPDLPPRPSATGHPGHHPDAFAGLAPSPPSNSRSPSPGKRKPFTPFSLTIIRRDPSTGQQWNIGQVASFQLEHPEMFVEEKHTPSPSISIHLETAGYNKFRGMPMSLAGFDIEALRGSLDVMRPMSASSRSVLAPVPSANTNHTSNHSAEPSAASKAAYNGFERQVKMMYVPSWTSNIRNAFRRLESKDGKDGNELSTSPNKKPGHSRDTSAASMFGHSRDTSAASMGSFNGDFDGGEAPVITLPGHGLKPRGYMFMSPWDGRCEFRTASGGRSLQCRHILPGTGGAYNPLVDGSGGGDDGPLSPTGGRSRKSSVARSNIQDISELRFNLPSAELFSGSKSPSPEQQQQQTQHLHEGRERMRDRILNGMTNKTEDDLDDYEYEATGGLRHDARQGESWRGQPRQARQDGQVDCVRGWVEDARSGGGGQCGDLVVRLGAEE</sequence>
<dbReference type="GeneID" id="92082271"/>
<feature type="region of interest" description="Disordered" evidence="1">
    <location>
        <begin position="441"/>
        <end position="470"/>
    </location>
</feature>
<dbReference type="RefSeq" id="XP_066695905.1">
    <property type="nucleotide sequence ID" value="XM_066849209.1"/>
</dbReference>
<feature type="region of interest" description="Disordered" evidence="1">
    <location>
        <begin position="590"/>
        <end position="615"/>
    </location>
</feature>
<proteinExistence type="predicted"/>
<feature type="compositionally biased region" description="Pro residues" evidence="1">
    <location>
        <begin position="229"/>
        <end position="241"/>
    </location>
</feature>
<comment type="caution">
    <text evidence="2">The sequence shown here is derived from an EMBL/GenBank/DDBJ whole genome shotgun (WGS) entry which is preliminary data.</text>
</comment>
<evidence type="ECO:0000313" key="3">
    <source>
        <dbReference type="Proteomes" id="UP001391051"/>
    </source>
</evidence>
<evidence type="ECO:0000313" key="2">
    <source>
        <dbReference type="EMBL" id="KAK7943874.1"/>
    </source>
</evidence>
<accession>A0ABR1Q1J5</accession>
<feature type="region of interest" description="Disordered" evidence="1">
    <location>
        <begin position="643"/>
        <end position="665"/>
    </location>
</feature>
<feature type="region of interest" description="Disordered" evidence="1">
    <location>
        <begin position="544"/>
        <end position="575"/>
    </location>
</feature>
<name>A0ABR1Q1J5_9PEZI</name>
<feature type="compositionally biased region" description="Pro residues" evidence="1">
    <location>
        <begin position="212"/>
        <end position="221"/>
    </location>
</feature>
<feature type="region of interest" description="Disordered" evidence="1">
    <location>
        <begin position="97"/>
        <end position="300"/>
    </location>
</feature>
<reference evidence="2 3" key="1">
    <citation type="submission" date="2023-01" db="EMBL/GenBank/DDBJ databases">
        <title>Analysis of 21 Apiospora genomes using comparative genomics revels a genus with tremendous synthesis potential of carbohydrate active enzymes and secondary metabolites.</title>
        <authorList>
            <person name="Sorensen T."/>
        </authorList>
    </citation>
    <scope>NUCLEOTIDE SEQUENCE [LARGE SCALE GENOMIC DNA]</scope>
    <source>
        <strain evidence="2 3">CBS 24483</strain>
    </source>
</reference>
<dbReference type="Proteomes" id="UP001391051">
    <property type="component" value="Unassembled WGS sequence"/>
</dbReference>
<feature type="compositionally biased region" description="Basic and acidic residues" evidence="1">
    <location>
        <begin position="441"/>
        <end position="450"/>
    </location>
</feature>
<protein>
    <submittedName>
        <fullName evidence="2">Uncharacterized protein</fullName>
    </submittedName>
</protein>
<evidence type="ECO:0000256" key="1">
    <source>
        <dbReference type="SAM" id="MobiDB-lite"/>
    </source>
</evidence>
<feature type="compositionally biased region" description="Polar residues" evidence="1">
    <location>
        <begin position="118"/>
        <end position="128"/>
    </location>
</feature>
<dbReference type="EMBL" id="JAQQWE010000008">
    <property type="protein sequence ID" value="KAK7943874.1"/>
    <property type="molecule type" value="Genomic_DNA"/>
</dbReference>
<organism evidence="2 3">
    <name type="scientific">Apiospora aurea</name>
    <dbReference type="NCBI Taxonomy" id="335848"/>
    <lineage>
        <taxon>Eukaryota</taxon>
        <taxon>Fungi</taxon>
        <taxon>Dikarya</taxon>
        <taxon>Ascomycota</taxon>
        <taxon>Pezizomycotina</taxon>
        <taxon>Sordariomycetes</taxon>
        <taxon>Xylariomycetidae</taxon>
        <taxon>Amphisphaeriales</taxon>
        <taxon>Apiosporaceae</taxon>
        <taxon>Apiospora</taxon>
    </lineage>
</organism>
<keyword evidence="3" id="KW-1185">Reference proteome</keyword>